<protein>
    <submittedName>
        <fullName evidence="3">Malate dehydrogenase</fullName>
    </submittedName>
</protein>
<dbReference type="STRING" id="1449983.GCA_000647835_01886"/>
<evidence type="ECO:0000313" key="4">
    <source>
        <dbReference type="EMBL" id="QAA23388.1"/>
    </source>
</evidence>
<dbReference type="RefSeq" id="WP_128167000.1">
    <property type="nucleotide sequence ID" value="NZ_AP021853.1"/>
</dbReference>
<dbReference type="PANTHER" id="PTHR11091">
    <property type="entry name" value="OXIDOREDUCTASE-RELATED"/>
    <property type="match status" value="1"/>
</dbReference>
<dbReference type="Proteomes" id="UP000285882">
    <property type="component" value="Chromosome"/>
</dbReference>
<dbReference type="InterPro" id="IPR043144">
    <property type="entry name" value="Mal/L-sulf/L-lact_DH-like_ah"/>
</dbReference>
<dbReference type="EMBL" id="CP025688">
    <property type="protein sequence ID" value="QAA23388.1"/>
    <property type="molecule type" value="Genomic_DNA"/>
</dbReference>
<dbReference type="InterPro" id="IPR043143">
    <property type="entry name" value="Mal/L-sulf/L-lact_DH-like_NADP"/>
</dbReference>
<dbReference type="Gene3D" id="3.30.1370.60">
    <property type="entry name" value="Hypothetical oxidoreductase yiak, domain 2"/>
    <property type="match status" value="1"/>
</dbReference>
<evidence type="ECO:0000313" key="3">
    <source>
        <dbReference type="EMBL" id="BBN99812.1"/>
    </source>
</evidence>
<dbReference type="PANTHER" id="PTHR11091:SF0">
    <property type="entry name" value="MALATE DEHYDROGENASE"/>
    <property type="match status" value="1"/>
</dbReference>
<dbReference type="GO" id="GO:0016491">
    <property type="term" value="F:oxidoreductase activity"/>
    <property type="evidence" value="ECO:0007669"/>
    <property type="project" value="UniProtKB-KW"/>
</dbReference>
<dbReference type="AlphaFoldDB" id="A0A410DBD6"/>
<dbReference type="InterPro" id="IPR003767">
    <property type="entry name" value="Malate/L-lactate_DH-like"/>
</dbReference>
<sequence>MSKRYDYRGIQQWVKRIFEAYPFSEQSSTAIAQSIVATDLFGIESHGVQRLAMYDRKIRAGDIRVGAAAEVIRESPVSAVIDGHEGMGQLVAIKAMELAIKKAEQSGIGIVSVRHSNHYGMAGYYAKMASKKKMLGISATNSNPFLIPTHAMRPFLGSNPIAFAMPAAPHDFLYDAATTVVSLGKIEIYAKQKKSIPGAWAVDNKNRISRDARTLQRNLSHVPKIGGMLPVGGQGEDNGGYKGFGNALLVEILTSILSQGNLSADLGDGRAKGISHFFAAIDLHLFGDANKITDALSQMLERIRRLPPEPGKKIYIHGDKEADALEERVKNGIPIDLKTLNEMTALSDRLQVPYQQYL</sequence>
<keyword evidence="5" id="KW-1185">Reference proteome</keyword>
<keyword evidence="2" id="KW-0560">Oxidoreductase</keyword>
<evidence type="ECO:0000256" key="1">
    <source>
        <dbReference type="ARBA" id="ARBA00006056"/>
    </source>
</evidence>
<reference evidence="4 5" key="1">
    <citation type="submission" date="2018-01" db="EMBL/GenBank/DDBJ databases">
        <title>Complete genome sequencing of Sporolactobacillus terrae DLG3.</title>
        <authorList>
            <person name="Nam Y.-D."/>
            <person name="Kang J."/>
            <person name="Chung W.-H."/>
        </authorList>
    </citation>
    <scope>NUCLEOTIDE SEQUENCE [LARGE SCALE GENOMIC DNA]</scope>
    <source>
        <strain evidence="4 5">DLG3</strain>
    </source>
</reference>
<gene>
    <name evidence="4" type="ORF">C0674_12680</name>
    <name evidence="3" type="ORF">St703_25170</name>
</gene>
<dbReference type="Gene3D" id="1.10.1530.10">
    <property type="match status" value="1"/>
</dbReference>
<evidence type="ECO:0000313" key="6">
    <source>
        <dbReference type="Proteomes" id="UP000326951"/>
    </source>
</evidence>
<evidence type="ECO:0000313" key="5">
    <source>
        <dbReference type="Proteomes" id="UP000285882"/>
    </source>
</evidence>
<dbReference type="SUPFAM" id="SSF89733">
    <property type="entry name" value="L-sulfolactate dehydrogenase-like"/>
    <property type="match status" value="1"/>
</dbReference>
<dbReference type="InterPro" id="IPR036111">
    <property type="entry name" value="Mal/L-sulfo/L-lacto_DH-like_sf"/>
</dbReference>
<reference evidence="3 6" key="2">
    <citation type="submission" date="2019-09" db="EMBL/GenBank/DDBJ databases">
        <title>Complete genome sequence of Sporolactobacillus terrae 70-3.</title>
        <authorList>
            <person name="Tanaka N."/>
            <person name="Shiwa Y."/>
            <person name="Fujita N."/>
            <person name="Tanasupawat S."/>
        </authorList>
    </citation>
    <scope>NUCLEOTIDE SEQUENCE [LARGE SCALE GENOMIC DNA]</scope>
    <source>
        <strain evidence="3 6">70-3</strain>
    </source>
</reference>
<proteinExistence type="inferred from homology"/>
<dbReference type="Proteomes" id="UP000326951">
    <property type="component" value="Chromosome"/>
</dbReference>
<organism evidence="3 6">
    <name type="scientific">Sporolactobacillus terrae</name>
    <dbReference type="NCBI Taxonomy" id="269673"/>
    <lineage>
        <taxon>Bacteria</taxon>
        <taxon>Bacillati</taxon>
        <taxon>Bacillota</taxon>
        <taxon>Bacilli</taxon>
        <taxon>Bacillales</taxon>
        <taxon>Sporolactobacillaceae</taxon>
        <taxon>Sporolactobacillus</taxon>
    </lineage>
</organism>
<name>A0A410DBD6_9BACL</name>
<accession>A0A410DBD6</accession>
<evidence type="ECO:0000256" key="2">
    <source>
        <dbReference type="ARBA" id="ARBA00023002"/>
    </source>
</evidence>
<dbReference type="EMBL" id="AP021853">
    <property type="protein sequence ID" value="BBN99812.1"/>
    <property type="molecule type" value="Genomic_DNA"/>
</dbReference>
<dbReference type="Pfam" id="PF02615">
    <property type="entry name" value="Ldh_2"/>
    <property type="match status" value="1"/>
</dbReference>
<comment type="similarity">
    <text evidence="1">Belongs to the LDH2/MDH2 oxidoreductase family.</text>
</comment>